<reference evidence="2" key="1">
    <citation type="submission" date="2013-10" db="EMBL/GenBank/DDBJ databases">
        <title>Draft genome sequence of Clostridium botulinum type B strain Osaka05.</title>
        <authorList>
            <person name="Sakaguchi Y."/>
            <person name="Hosomi K."/>
            <person name="Uchiyama J."/>
            <person name="Ogura Y."/>
            <person name="Sakaguchi M."/>
            <person name="Kohda T."/>
            <person name="Mukamoto M."/>
            <person name="Misawa N."/>
            <person name="Matsuzaki S."/>
            <person name="Hayashi T."/>
            <person name="Kozaki S."/>
        </authorList>
    </citation>
    <scope>NUCLEOTIDE SEQUENCE</scope>
    <source>
        <strain evidence="2">Osaka05</strain>
    </source>
</reference>
<accession>A0A060N904</accession>
<evidence type="ECO:0000256" key="1">
    <source>
        <dbReference type="SAM" id="Phobius"/>
    </source>
</evidence>
<dbReference type="Proteomes" id="UP000054164">
    <property type="component" value="Unassembled WGS sequence"/>
</dbReference>
<keyword evidence="1" id="KW-0472">Membrane</keyword>
<name>A0A060N904_CLOBO</name>
<feature type="transmembrane region" description="Helical" evidence="1">
    <location>
        <begin position="95"/>
        <end position="116"/>
    </location>
</feature>
<feature type="transmembrane region" description="Helical" evidence="1">
    <location>
        <begin position="36"/>
        <end position="54"/>
    </location>
</feature>
<keyword evidence="1" id="KW-1133">Transmembrane helix</keyword>
<keyword evidence="1" id="KW-0812">Transmembrane</keyword>
<evidence type="ECO:0000313" key="2">
    <source>
        <dbReference type="EMBL" id="BAO05063.1"/>
    </source>
</evidence>
<dbReference type="HOGENOM" id="CLU_1903007_0_0_9"/>
<proteinExistence type="predicted"/>
<feature type="transmembrane region" description="Helical" evidence="1">
    <location>
        <begin position="6"/>
        <end position="29"/>
    </location>
</feature>
<dbReference type="RefSeq" id="WP_030032193.1">
    <property type="nucleotide sequence ID" value="NZ_BA000059.1"/>
</dbReference>
<dbReference type="EMBL" id="BA000059">
    <property type="protein sequence ID" value="BAO05063.1"/>
    <property type="molecule type" value="Genomic_DNA"/>
</dbReference>
<protein>
    <submittedName>
        <fullName evidence="2">Uncharacterized protein</fullName>
    </submittedName>
</protein>
<organism evidence="2">
    <name type="scientific">Clostridium botulinum B str. Osaka05</name>
    <dbReference type="NCBI Taxonomy" id="1407017"/>
    <lineage>
        <taxon>Bacteria</taxon>
        <taxon>Bacillati</taxon>
        <taxon>Bacillota</taxon>
        <taxon>Clostridia</taxon>
        <taxon>Eubacteriales</taxon>
        <taxon>Clostridiaceae</taxon>
        <taxon>Clostridium</taxon>
    </lineage>
</organism>
<gene>
    <name evidence="2" type="ORF">CBO05P2_038</name>
</gene>
<sequence>MLGIFILIYLLSIFYFPRFAFILTVFMLYGFIKNKNYILSQTLLCIWIISPFIYEFALTSKMNFFTNVIETITTKLYIYKLVSIGEIPQIDWGCYLTIAIVLSLINVSICHTSNFMKKHIKNNKKIIKSIRRG</sequence>
<dbReference type="AlphaFoldDB" id="A0A060N904"/>